<comment type="caution">
    <text evidence="1">The sequence shown here is derived from an EMBL/GenBank/DDBJ whole genome shotgun (WGS) entry which is preliminary data.</text>
</comment>
<sequence length="130" mass="15065">MEITESSERILENEIDETINDSEEIESQPRAKRGKGLVYDHLCNFESFETISEEIKNGKIGHNQWIFCGLKNTQNGDKYWYDCSFSKHGCKVRMFLLITSDNVKRVFVSNNEHDNHEEDARDASATTSLR</sequence>
<evidence type="ECO:0000313" key="1">
    <source>
        <dbReference type="EMBL" id="RMZ94926.1"/>
    </source>
</evidence>
<keyword evidence="2" id="KW-1185">Reference proteome</keyword>
<protein>
    <submittedName>
        <fullName evidence="1">Uncharacterized protein</fullName>
    </submittedName>
</protein>
<dbReference type="Proteomes" id="UP000276133">
    <property type="component" value="Unassembled WGS sequence"/>
</dbReference>
<name>A0A3M7P753_BRAPC</name>
<dbReference type="EMBL" id="REGN01012723">
    <property type="protein sequence ID" value="RMZ94926.1"/>
    <property type="molecule type" value="Genomic_DNA"/>
</dbReference>
<evidence type="ECO:0000313" key="2">
    <source>
        <dbReference type="Proteomes" id="UP000276133"/>
    </source>
</evidence>
<dbReference type="AlphaFoldDB" id="A0A3M7P753"/>
<dbReference type="Gene3D" id="2.20.25.240">
    <property type="match status" value="1"/>
</dbReference>
<accession>A0A3M7P753</accession>
<reference evidence="1 2" key="1">
    <citation type="journal article" date="2018" name="Sci. Rep.">
        <title>Genomic signatures of local adaptation to the degree of environmental predictability in rotifers.</title>
        <authorList>
            <person name="Franch-Gras L."/>
            <person name="Hahn C."/>
            <person name="Garcia-Roger E.M."/>
            <person name="Carmona M.J."/>
            <person name="Serra M."/>
            <person name="Gomez A."/>
        </authorList>
    </citation>
    <scope>NUCLEOTIDE SEQUENCE [LARGE SCALE GENOMIC DNA]</scope>
    <source>
        <strain evidence="1">HYR1</strain>
    </source>
</reference>
<gene>
    <name evidence="1" type="ORF">BpHYR1_032801</name>
</gene>
<proteinExistence type="predicted"/>
<organism evidence="1 2">
    <name type="scientific">Brachionus plicatilis</name>
    <name type="common">Marine rotifer</name>
    <name type="synonym">Brachionus muelleri</name>
    <dbReference type="NCBI Taxonomy" id="10195"/>
    <lineage>
        <taxon>Eukaryota</taxon>
        <taxon>Metazoa</taxon>
        <taxon>Spiralia</taxon>
        <taxon>Gnathifera</taxon>
        <taxon>Rotifera</taxon>
        <taxon>Eurotatoria</taxon>
        <taxon>Monogononta</taxon>
        <taxon>Pseudotrocha</taxon>
        <taxon>Ploima</taxon>
        <taxon>Brachionidae</taxon>
        <taxon>Brachionus</taxon>
    </lineage>
</organism>